<evidence type="ECO:0000313" key="2">
    <source>
        <dbReference type="EMBL" id="EFX05628.1"/>
    </source>
</evidence>
<reference evidence="2 3" key="1">
    <citation type="journal article" date="2011" name="Proc. Natl. Acad. Sci. U.S.A.">
        <title>Genome and transcriptome analyses of the mountain pine beetle-fungal symbiont Grosmannia clavigera, a lodgepole pine pathogen.</title>
        <authorList>
            <person name="DiGuistini S."/>
            <person name="Wang Y."/>
            <person name="Liao N.Y."/>
            <person name="Taylor G."/>
            <person name="Tanguay P."/>
            <person name="Feau N."/>
            <person name="Henrissat B."/>
            <person name="Chan S.K."/>
            <person name="Hesse-Orce U."/>
            <person name="Alamouti S.M."/>
            <person name="Tsui C.K.M."/>
            <person name="Docking R.T."/>
            <person name="Levasseur A."/>
            <person name="Haridas S."/>
            <person name="Robertson G."/>
            <person name="Birol I."/>
            <person name="Holt R.A."/>
            <person name="Marra M.A."/>
            <person name="Hamelin R.C."/>
            <person name="Hirst M."/>
            <person name="Jones S.J.M."/>
            <person name="Bohlmann J."/>
            <person name="Breuil C."/>
        </authorList>
    </citation>
    <scope>NUCLEOTIDE SEQUENCE [LARGE SCALE GENOMIC DNA]</scope>
    <source>
        <strain evidence="3">kw1407 / UAMH 11150</strain>
    </source>
</reference>
<feature type="compositionally biased region" description="Polar residues" evidence="1">
    <location>
        <begin position="67"/>
        <end position="78"/>
    </location>
</feature>
<name>F0X9K8_GROCL</name>
<dbReference type="InParanoid" id="F0X9K8"/>
<organism evidence="3">
    <name type="scientific">Grosmannia clavigera (strain kw1407 / UAMH 11150)</name>
    <name type="common">Blue stain fungus</name>
    <name type="synonym">Graphiocladiella clavigera</name>
    <dbReference type="NCBI Taxonomy" id="655863"/>
    <lineage>
        <taxon>Eukaryota</taxon>
        <taxon>Fungi</taxon>
        <taxon>Dikarya</taxon>
        <taxon>Ascomycota</taxon>
        <taxon>Pezizomycotina</taxon>
        <taxon>Sordariomycetes</taxon>
        <taxon>Sordariomycetidae</taxon>
        <taxon>Ophiostomatales</taxon>
        <taxon>Ophiostomataceae</taxon>
        <taxon>Leptographium</taxon>
    </lineage>
</organism>
<dbReference type="OrthoDB" id="2013972at2759"/>
<dbReference type="STRING" id="655863.F0X9K8"/>
<gene>
    <name evidence="2" type="ORF">CMQ_3697</name>
</gene>
<accession>F0X9K8</accession>
<evidence type="ECO:0000313" key="3">
    <source>
        <dbReference type="Proteomes" id="UP000007796"/>
    </source>
</evidence>
<evidence type="ECO:0000256" key="1">
    <source>
        <dbReference type="SAM" id="MobiDB-lite"/>
    </source>
</evidence>
<dbReference type="EMBL" id="GL629735">
    <property type="protein sequence ID" value="EFX05628.1"/>
    <property type="molecule type" value="Genomic_DNA"/>
</dbReference>
<dbReference type="GeneID" id="25976825"/>
<proteinExistence type="predicted"/>
<keyword evidence="3" id="KW-1185">Reference proteome</keyword>
<sequence>MADVSGITAPAEPASASPSKGLAKDQVSPPKEYASAIETGIADNGDNDSKPGAAGSESDNEGFGSDRVSTAGTNLSSSVRDYAFENSRRYHNFQEGRYNFPNDEPEQEREDMKHAMSMIYDGLQGISLRPFTRELKWTTQEVEAFLVNVMQALMDDNQQTHLLFHVEIGQRPF</sequence>
<protein>
    <submittedName>
        <fullName evidence="2">Uncharacterized protein</fullName>
    </submittedName>
</protein>
<dbReference type="AlphaFoldDB" id="F0X9K8"/>
<dbReference type="HOGENOM" id="CLU_1547753_0_0_1"/>
<dbReference type="RefSeq" id="XP_014175110.1">
    <property type="nucleotide sequence ID" value="XM_014319635.1"/>
</dbReference>
<feature type="compositionally biased region" description="Low complexity" evidence="1">
    <location>
        <begin position="9"/>
        <end position="19"/>
    </location>
</feature>
<feature type="region of interest" description="Disordered" evidence="1">
    <location>
        <begin position="1"/>
        <end position="78"/>
    </location>
</feature>
<dbReference type="Proteomes" id="UP000007796">
    <property type="component" value="Unassembled WGS sequence"/>
</dbReference>